<protein>
    <submittedName>
        <fullName evidence="2">Uncharacterized protein</fullName>
    </submittedName>
</protein>
<evidence type="ECO:0000313" key="3">
    <source>
        <dbReference type="Proteomes" id="UP000276215"/>
    </source>
</evidence>
<feature type="region of interest" description="Disordered" evidence="1">
    <location>
        <begin position="1"/>
        <end position="59"/>
    </location>
</feature>
<dbReference type="AlphaFoldDB" id="A0A3N4JR13"/>
<accession>A0A3N4JR13</accession>
<name>A0A3N4JR13_9PEZI</name>
<gene>
    <name evidence="2" type="ORF">L873DRAFT_1806759</name>
</gene>
<evidence type="ECO:0000313" key="2">
    <source>
        <dbReference type="EMBL" id="RPA99271.1"/>
    </source>
</evidence>
<feature type="compositionally biased region" description="Polar residues" evidence="1">
    <location>
        <begin position="40"/>
        <end position="50"/>
    </location>
</feature>
<organism evidence="2 3">
    <name type="scientific">Choiromyces venosus 120613-1</name>
    <dbReference type="NCBI Taxonomy" id="1336337"/>
    <lineage>
        <taxon>Eukaryota</taxon>
        <taxon>Fungi</taxon>
        <taxon>Dikarya</taxon>
        <taxon>Ascomycota</taxon>
        <taxon>Pezizomycotina</taxon>
        <taxon>Pezizomycetes</taxon>
        <taxon>Pezizales</taxon>
        <taxon>Tuberaceae</taxon>
        <taxon>Choiromyces</taxon>
    </lineage>
</organism>
<keyword evidence="3" id="KW-1185">Reference proteome</keyword>
<evidence type="ECO:0000256" key="1">
    <source>
        <dbReference type="SAM" id="MobiDB-lite"/>
    </source>
</evidence>
<dbReference type="Proteomes" id="UP000276215">
    <property type="component" value="Unassembled WGS sequence"/>
</dbReference>
<dbReference type="EMBL" id="ML120388">
    <property type="protein sequence ID" value="RPA99271.1"/>
    <property type="molecule type" value="Genomic_DNA"/>
</dbReference>
<sequence>MPKDSLSGTSLSQSPWLLPPPEVNMSPSVVLESPPPPASRTSANPSQAPNPTCKPPTSRGHLRCKLLPHQPTAFLYPCEISAPWTIHPNSRARLHIANGKEGLAVGT</sequence>
<proteinExistence type="predicted"/>
<reference evidence="2 3" key="1">
    <citation type="journal article" date="2018" name="Nat. Ecol. Evol.">
        <title>Pezizomycetes genomes reveal the molecular basis of ectomycorrhizal truffle lifestyle.</title>
        <authorList>
            <person name="Murat C."/>
            <person name="Payen T."/>
            <person name="Noel B."/>
            <person name="Kuo A."/>
            <person name="Morin E."/>
            <person name="Chen J."/>
            <person name="Kohler A."/>
            <person name="Krizsan K."/>
            <person name="Balestrini R."/>
            <person name="Da Silva C."/>
            <person name="Montanini B."/>
            <person name="Hainaut M."/>
            <person name="Levati E."/>
            <person name="Barry K.W."/>
            <person name="Belfiori B."/>
            <person name="Cichocki N."/>
            <person name="Clum A."/>
            <person name="Dockter R.B."/>
            <person name="Fauchery L."/>
            <person name="Guy J."/>
            <person name="Iotti M."/>
            <person name="Le Tacon F."/>
            <person name="Lindquist E.A."/>
            <person name="Lipzen A."/>
            <person name="Malagnac F."/>
            <person name="Mello A."/>
            <person name="Molinier V."/>
            <person name="Miyauchi S."/>
            <person name="Poulain J."/>
            <person name="Riccioni C."/>
            <person name="Rubini A."/>
            <person name="Sitrit Y."/>
            <person name="Splivallo R."/>
            <person name="Traeger S."/>
            <person name="Wang M."/>
            <person name="Zifcakova L."/>
            <person name="Wipf D."/>
            <person name="Zambonelli A."/>
            <person name="Paolocci F."/>
            <person name="Nowrousian M."/>
            <person name="Ottonello S."/>
            <person name="Baldrian P."/>
            <person name="Spatafora J.W."/>
            <person name="Henrissat B."/>
            <person name="Nagy L.G."/>
            <person name="Aury J.M."/>
            <person name="Wincker P."/>
            <person name="Grigoriev I.V."/>
            <person name="Bonfante P."/>
            <person name="Martin F.M."/>
        </authorList>
    </citation>
    <scope>NUCLEOTIDE SEQUENCE [LARGE SCALE GENOMIC DNA]</scope>
    <source>
        <strain evidence="2 3">120613-1</strain>
    </source>
</reference>